<evidence type="ECO:0000313" key="4">
    <source>
        <dbReference type="Proteomes" id="UP000316545"/>
    </source>
</evidence>
<dbReference type="AlphaFoldDB" id="A0A560FAC4"/>
<feature type="region of interest" description="Disordered" evidence="1">
    <location>
        <begin position="39"/>
        <end position="66"/>
    </location>
</feature>
<keyword evidence="4" id="KW-1185">Reference proteome</keyword>
<feature type="signal peptide" evidence="2">
    <location>
        <begin position="1"/>
        <end position="32"/>
    </location>
</feature>
<evidence type="ECO:0000256" key="2">
    <source>
        <dbReference type="SAM" id="SignalP"/>
    </source>
</evidence>
<dbReference type="EMBL" id="VITO01000024">
    <property type="protein sequence ID" value="TWB18567.1"/>
    <property type="molecule type" value="Genomic_DNA"/>
</dbReference>
<dbReference type="Proteomes" id="UP000316545">
    <property type="component" value="Unassembled WGS sequence"/>
</dbReference>
<feature type="compositionally biased region" description="Low complexity" evidence="1">
    <location>
        <begin position="39"/>
        <end position="55"/>
    </location>
</feature>
<accession>A0A560FAC4</accession>
<sequence length="149" mass="15785">MPTRPAYLPTVTAALLTSVLLTGALLTGALLAAPAGAQQTTTAQPTATTQTVTVPAPGPRRGAETATRQEDIIITPRAYPSYEEDDAFHRAEYDRLNAIYGKPVPISTRADTLMDVPLGKLPQDRSALRAIIADPDTPHLSDVVAPESK</sequence>
<dbReference type="RefSeq" id="WP_145619845.1">
    <property type="nucleotide sequence ID" value="NZ_VITO01000024.1"/>
</dbReference>
<evidence type="ECO:0000313" key="3">
    <source>
        <dbReference type="EMBL" id="TWB18567.1"/>
    </source>
</evidence>
<comment type="caution">
    <text evidence="3">The sequence shown here is derived from an EMBL/GenBank/DDBJ whole genome shotgun (WGS) entry which is preliminary data.</text>
</comment>
<organism evidence="3 4">
    <name type="scientific">Nitrospirillum amazonense</name>
    <dbReference type="NCBI Taxonomy" id="28077"/>
    <lineage>
        <taxon>Bacteria</taxon>
        <taxon>Pseudomonadati</taxon>
        <taxon>Pseudomonadota</taxon>
        <taxon>Alphaproteobacteria</taxon>
        <taxon>Rhodospirillales</taxon>
        <taxon>Azospirillaceae</taxon>
        <taxon>Nitrospirillum</taxon>
    </lineage>
</organism>
<protein>
    <submittedName>
        <fullName evidence="3">Uncharacterized protein</fullName>
    </submittedName>
</protein>
<name>A0A560FAC4_9PROT</name>
<feature type="chain" id="PRO_5022014923" evidence="2">
    <location>
        <begin position="33"/>
        <end position="149"/>
    </location>
</feature>
<evidence type="ECO:0000256" key="1">
    <source>
        <dbReference type="SAM" id="MobiDB-lite"/>
    </source>
</evidence>
<keyword evidence="2" id="KW-0732">Signal</keyword>
<reference evidence="3 4" key="1">
    <citation type="submission" date="2019-06" db="EMBL/GenBank/DDBJ databases">
        <title>Genomic Encyclopedia of Type Strains, Phase IV (KMG-V): Genome sequencing to study the core and pangenomes of soil and plant-associated prokaryotes.</title>
        <authorList>
            <person name="Whitman W."/>
        </authorList>
    </citation>
    <scope>NUCLEOTIDE SEQUENCE [LARGE SCALE GENOMIC DNA]</scope>
    <source>
        <strain evidence="3 4">BR 11865</strain>
    </source>
</reference>
<gene>
    <name evidence="3" type="ORF">FBZ88_12438</name>
</gene>
<proteinExistence type="predicted"/>